<dbReference type="PROSITE" id="PS51194">
    <property type="entry name" value="HELICASE_CTER"/>
    <property type="match status" value="1"/>
</dbReference>
<dbReference type="KEGG" id="ebla:JGUZn3_22800"/>
<dbReference type="GO" id="GO:0016787">
    <property type="term" value="F:hydrolase activity"/>
    <property type="evidence" value="ECO:0007669"/>
    <property type="project" value="UniProtKB-KW"/>
</dbReference>
<evidence type="ECO:0000256" key="1">
    <source>
        <dbReference type="ARBA" id="ARBA00022741"/>
    </source>
</evidence>
<dbReference type="Pfam" id="PF12513">
    <property type="entry name" value="SUV3_C"/>
    <property type="match status" value="1"/>
</dbReference>
<dbReference type="PANTHER" id="PTHR12131:SF1">
    <property type="entry name" value="ATP-DEPENDENT RNA HELICASE SUPV3L1, MITOCHONDRIAL-RELATED"/>
    <property type="match status" value="1"/>
</dbReference>
<feature type="domain" description="Helicase ATP-binding" evidence="6">
    <location>
        <begin position="328"/>
        <end position="472"/>
    </location>
</feature>
<dbReference type="PROSITE" id="PS51192">
    <property type="entry name" value="HELICASE_ATP_BIND_1"/>
    <property type="match status" value="1"/>
</dbReference>
<sequence length="803" mass="90265">MMHKSPAEQAMEYAVAQTGLSLERREIPLLLRRIARLLPPRLEKTEQLDDFILPANSFIRLVCDVRRKKWTSRLIALCQSHSIAWASREDILSAAHTITLPEPDDGDLLQALEKTLANRLTQATSQPEHAFDLLISEIEETKPAPLSAKQLEAVAGVIAKTFKVPDQHQFCSRIIHTYKEQQAKIQLVEKQTHLKLASEKARHENWENSLVDFHTVSELLSCSTKEALRWIAEQRIPVVRRLQQGEREIWQFDPEEVAKLAFKVHEWRQKGHSKSKKHSNKKHDRHTDKPHAAWISLSKKADTGDKSVQNATIANIAALDRYASHFATARALKRHITLVTGPTNSGKSHMALRALADSQSGYALAPLRLLAHEFRETLMEYGLSASLVTGEERILVPSSPFLAATVEMCPFHSPVDVAIIDEAQMLFDEDRGAAWTAAIMGVPARHLYILGAPEAIPIIRRIAKLCDDPIDEISLQRKTPLTASLNPVRLSNLKKGDAVIAFSRRDVLDIRAALLAQNKKVAVVYGALSPEVRRAEAQRFNSGQADILVATDAIGMGLNLKIRRIIFATLRKFDGSQIRDLTTQEVKQIGGRAGRYGHHDAGIVSVLAGAGNPHFIKHHLEAPTQPPTELRPLVQPDIEIIQAIAEEIRSESLFGVLTRINRAVLRADDPNYRLADMSQSFAIAAALEGIPDLTLSQRWTYALCPIDERDEGISRLTRWALKHATNQQILPPGTGHLPAPEKTSREELELAEKRYKRLVAWRWLALRFPDVYINLQEAEHNTAKLNSWIENVLRQQSRMKTRH</sequence>
<evidence type="ECO:0000256" key="5">
    <source>
        <dbReference type="SAM" id="MobiDB-lite"/>
    </source>
</evidence>
<keyword evidence="9" id="KW-1185">Reference proteome</keyword>
<dbReference type="GO" id="GO:0004386">
    <property type="term" value="F:helicase activity"/>
    <property type="evidence" value="ECO:0007669"/>
    <property type="project" value="UniProtKB-KW"/>
</dbReference>
<dbReference type="InterPro" id="IPR001650">
    <property type="entry name" value="Helicase_C-like"/>
</dbReference>
<dbReference type="Pfam" id="PF22527">
    <property type="entry name" value="DEXQc_Suv3"/>
    <property type="match status" value="1"/>
</dbReference>
<dbReference type="Pfam" id="PF18147">
    <property type="entry name" value="Suv3_C_1"/>
    <property type="match status" value="1"/>
</dbReference>
<dbReference type="Proteomes" id="UP000516349">
    <property type="component" value="Chromosome"/>
</dbReference>
<dbReference type="Gene3D" id="3.40.50.300">
    <property type="entry name" value="P-loop containing nucleotide triphosphate hydrolases"/>
    <property type="match status" value="2"/>
</dbReference>
<dbReference type="Gene3D" id="1.20.58.1080">
    <property type="match status" value="1"/>
</dbReference>
<evidence type="ECO:0000256" key="3">
    <source>
        <dbReference type="ARBA" id="ARBA00022806"/>
    </source>
</evidence>
<evidence type="ECO:0000256" key="4">
    <source>
        <dbReference type="ARBA" id="ARBA00022840"/>
    </source>
</evidence>
<feature type="domain" description="Helicase C-terminal" evidence="7">
    <location>
        <begin position="480"/>
        <end position="664"/>
    </location>
</feature>
<proteinExistence type="predicted"/>
<dbReference type="CDD" id="cd18805">
    <property type="entry name" value="SF2_C_suv3"/>
    <property type="match status" value="1"/>
</dbReference>
<dbReference type="PANTHER" id="PTHR12131">
    <property type="entry name" value="ATP-DEPENDENT RNA AND DNA HELICASE"/>
    <property type="match status" value="1"/>
</dbReference>
<evidence type="ECO:0000259" key="6">
    <source>
        <dbReference type="PROSITE" id="PS51192"/>
    </source>
</evidence>
<accession>A0A7H1NUM1</accession>
<feature type="region of interest" description="Disordered" evidence="5">
    <location>
        <begin position="268"/>
        <end position="290"/>
    </location>
</feature>
<keyword evidence="1" id="KW-0547">Nucleotide-binding</keyword>
<dbReference type="InterPro" id="IPR014001">
    <property type="entry name" value="Helicase_ATP-bd"/>
</dbReference>
<keyword evidence="4" id="KW-0067">ATP-binding</keyword>
<dbReference type="EMBL" id="CP060244">
    <property type="protein sequence ID" value="QNT79481.1"/>
    <property type="molecule type" value="Genomic_DNA"/>
</dbReference>
<reference evidence="8 9" key="1">
    <citation type="submission" date="2020-08" db="EMBL/GenBank/DDBJ databases">
        <title>Complete genome sequence of Entomobacter blattae G55GP.</title>
        <authorList>
            <person name="Poehlein A."/>
            <person name="Guzman J."/>
            <person name="Daniel R."/>
            <person name="Vilcinskas A."/>
        </authorList>
    </citation>
    <scope>NUCLEOTIDE SEQUENCE [LARGE SCALE GENOMIC DNA]</scope>
    <source>
        <strain evidence="8 9">G55GP</strain>
    </source>
</reference>
<dbReference type="GO" id="GO:0005524">
    <property type="term" value="F:ATP binding"/>
    <property type="evidence" value="ECO:0007669"/>
    <property type="project" value="UniProtKB-KW"/>
</dbReference>
<organism evidence="8 9">
    <name type="scientific">Entomobacter blattae</name>
    <dbReference type="NCBI Taxonomy" id="2762277"/>
    <lineage>
        <taxon>Bacteria</taxon>
        <taxon>Pseudomonadati</taxon>
        <taxon>Pseudomonadota</taxon>
        <taxon>Alphaproteobacteria</taxon>
        <taxon>Acetobacterales</taxon>
        <taxon>Acetobacteraceae</taxon>
        <taxon>Entomobacter</taxon>
    </lineage>
</organism>
<evidence type="ECO:0000313" key="8">
    <source>
        <dbReference type="EMBL" id="QNT79481.1"/>
    </source>
</evidence>
<dbReference type="InterPro" id="IPR055206">
    <property type="entry name" value="DEXQc_SUV3"/>
</dbReference>
<evidence type="ECO:0000313" key="9">
    <source>
        <dbReference type="Proteomes" id="UP000516349"/>
    </source>
</evidence>
<feature type="compositionally biased region" description="Basic residues" evidence="5">
    <location>
        <begin position="270"/>
        <end position="284"/>
    </location>
</feature>
<dbReference type="InterPro" id="IPR022192">
    <property type="entry name" value="SUV3_C"/>
</dbReference>
<dbReference type="InterPro" id="IPR041082">
    <property type="entry name" value="Suv3_C_1"/>
</dbReference>
<dbReference type="Pfam" id="PF00271">
    <property type="entry name" value="Helicase_C"/>
    <property type="match status" value="1"/>
</dbReference>
<keyword evidence="2" id="KW-0378">Hydrolase</keyword>
<keyword evidence="3" id="KW-0347">Helicase</keyword>
<dbReference type="SUPFAM" id="SSF52540">
    <property type="entry name" value="P-loop containing nucleoside triphosphate hydrolases"/>
    <property type="match status" value="1"/>
</dbReference>
<protein>
    <submittedName>
        <fullName evidence="8">Uncharacterized protein</fullName>
    </submittedName>
</protein>
<name>A0A7H1NUM1_9PROT</name>
<dbReference type="SMART" id="SM00490">
    <property type="entry name" value="HELICc"/>
    <property type="match status" value="1"/>
</dbReference>
<dbReference type="RefSeq" id="WP_203413636.1">
    <property type="nucleotide sequence ID" value="NZ_CP060244.1"/>
</dbReference>
<gene>
    <name evidence="8" type="ORF">JGUZn3_22800</name>
</gene>
<dbReference type="Gene3D" id="1.20.272.40">
    <property type="match status" value="1"/>
</dbReference>
<dbReference type="AlphaFoldDB" id="A0A7H1NUM1"/>
<evidence type="ECO:0000256" key="2">
    <source>
        <dbReference type="ARBA" id="ARBA00022801"/>
    </source>
</evidence>
<dbReference type="InterPro" id="IPR050699">
    <property type="entry name" value="RNA-DNA_Helicase"/>
</dbReference>
<evidence type="ECO:0000259" key="7">
    <source>
        <dbReference type="PROSITE" id="PS51194"/>
    </source>
</evidence>
<dbReference type="InterPro" id="IPR027417">
    <property type="entry name" value="P-loop_NTPase"/>
</dbReference>